<dbReference type="Gene3D" id="3.40.640.10">
    <property type="entry name" value="Type I PLP-dependent aspartate aminotransferase-like (Major domain)"/>
    <property type="match status" value="1"/>
</dbReference>
<evidence type="ECO:0000256" key="7">
    <source>
        <dbReference type="ARBA" id="ARBA00022679"/>
    </source>
</evidence>
<dbReference type="InterPro" id="IPR039429">
    <property type="entry name" value="SHMT-like_dom"/>
</dbReference>
<evidence type="ECO:0000313" key="12">
    <source>
        <dbReference type="EMBL" id="ADD07873.1"/>
    </source>
</evidence>
<feature type="binding site" evidence="9">
    <location>
        <begin position="119"/>
        <end position="121"/>
    </location>
    <ligand>
        <name>(6S)-5,6,7,8-tetrahydrofolate</name>
        <dbReference type="ChEBI" id="CHEBI:57453"/>
    </ligand>
</feature>
<dbReference type="HOGENOM" id="CLU_022477_2_1_2"/>
<organism evidence="12 13">
    <name type="scientific">Aciduliprofundum boonei (strain DSM 19572 / T469)</name>
    <dbReference type="NCBI Taxonomy" id="439481"/>
    <lineage>
        <taxon>Archaea</taxon>
        <taxon>Methanobacteriati</taxon>
        <taxon>Thermoplasmatota</taxon>
        <taxon>DHVE2 group</taxon>
        <taxon>Candidatus Aciduliprofundum</taxon>
    </lineage>
</organism>
<dbReference type="KEGG" id="abi:Aboo_0061"/>
<accession>B5IFA1</accession>
<evidence type="ECO:0000256" key="5">
    <source>
        <dbReference type="ARBA" id="ARBA00022563"/>
    </source>
</evidence>
<dbReference type="InterPro" id="IPR015422">
    <property type="entry name" value="PyrdxlP-dep_Trfase_small"/>
</dbReference>
<keyword evidence="4 9" id="KW-0963">Cytoplasm</keyword>
<proteinExistence type="inferred from homology"/>
<dbReference type="GeneID" id="8826997"/>
<dbReference type="PIRSF" id="PIRSF000412">
    <property type="entry name" value="SHMT"/>
    <property type="match status" value="1"/>
</dbReference>
<dbReference type="GO" id="GO:0035999">
    <property type="term" value="P:tetrahydrofolate interconversion"/>
    <property type="evidence" value="ECO:0007669"/>
    <property type="project" value="InterPro"/>
</dbReference>
<evidence type="ECO:0000256" key="3">
    <source>
        <dbReference type="ARBA" id="ARBA00011738"/>
    </source>
</evidence>
<dbReference type="eggNOG" id="arCOG00070">
    <property type="taxonomic scope" value="Archaea"/>
</dbReference>
<keyword evidence="8 9" id="KW-0663">Pyridoxal phosphate</keyword>
<feature type="site" description="Plays an important role in substrate specificity" evidence="9">
    <location>
        <position position="224"/>
    </location>
</feature>
<reference evidence="12" key="1">
    <citation type="submission" date="2010-02" db="EMBL/GenBank/DDBJ databases">
        <title>Complete sequence of Aciduliprofundum boonei T469.</title>
        <authorList>
            <consortium name="US DOE Joint Genome Institute"/>
            <person name="Lucas S."/>
            <person name="Copeland A."/>
            <person name="Lapidus A."/>
            <person name="Cheng J.-F."/>
            <person name="Bruce D."/>
            <person name="Goodwin L."/>
            <person name="Pitluck S."/>
            <person name="Saunders E."/>
            <person name="Detter J.C."/>
            <person name="Han C."/>
            <person name="Tapia R."/>
            <person name="Land M."/>
            <person name="Hauser L."/>
            <person name="Kyrpides N."/>
            <person name="Mikhailova N."/>
            <person name="Flores G."/>
            <person name="Reysenbach A.-L."/>
            <person name="Woyke T."/>
        </authorList>
    </citation>
    <scope>NUCLEOTIDE SEQUENCE</scope>
    <source>
        <strain evidence="12">T469</strain>
    </source>
</reference>
<keyword evidence="7 9" id="KW-0808">Transferase</keyword>
<keyword evidence="6 9" id="KW-0028">Amino-acid biosynthesis</keyword>
<evidence type="ECO:0000313" key="13">
    <source>
        <dbReference type="Proteomes" id="UP000001400"/>
    </source>
</evidence>
<dbReference type="AlphaFoldDB" id="B5IFA1"/>
<feature type="binding site" evidence="9">
    <location>
        <position position="115"/>
    </location>
    <ligand>
        <name>(6S)-5,6,7,8-tetrahydrofolate</name>
        <dbReference type="ChEBI" id="CHEBI:57453"/>
    </ligand>
</feature>
<dbReference type="RefSeq" id="WP_008085429.1">
    <property type="nucleotide sequence ID" value="NC_013926.1"/>
</dbReference>
<feature type="domain" description="Serine hydroxymethyltransferase-like" evidence="11">
    <location>
        <begin position="8"/>
        <end position="389"/>
    </location>
</feature>
<dbReference type="Pfam" id="PF00464">
    <property type="entry name" value="SHMT"/>
    <property type="match status" value="1"/>
</dbReference>
<gene>
    <name evidence="9" type="primary">glyA</name>
    <name evidence="12" type="ordered locus">Aboo_0061</name>
</gene>
<dbReference type="UniPathway" id="UPA00288">
    <property type="reaction ID" value="UER01023"/>
</dbReference>
<evidence type="ECO:0000256" key="10">
    <source>
        <dbReference type="PIRSR" id="PIRSR000412-50"/>
    </source>
</evidence>
<keyword evidence="5 9" id="KW-0554">One-carbon metabolism</keyword>
<dbReference type="CDD" id="cd00378">
    <property type="entry name" value="SHMT"/>
    <property type="match status" value="1"/>
</dbReference>
<dbReference type="Gene3D" id="3.90.1150.10">
    <property type="entry name" value="Aspartate Aminotransferase, domain 1"/>
    <property type="match status" value="1"/>
</dbReference>
<comment type="function">
    <text evidence="9">Catalyzes the reversible interconversion of serine and glycine with a modified folate serving as the one-carbon carrier. Also exhibits a pteridine-independent aldolase activity toward beta-hydroxyamino acids, producing glycine and aldehydes, via a retro-aldol mechanism.</text>
</comment>
<dbReference type="OrthoDB" id="5821at2157"/>
<feature type="binding site" evidence="9">
    <location>
        <position position="243"/>
    </location>
    <ligand>
        <name>(6S)-5,6,7,8-tetrahydrofolate</name>
        <dbReference type="ChEBI" id="CHEBI:57453"/>
    </ligand>
</feature>
<evidence type="ECO:0000256" key="9">
    <source>
        <dbReference type="HAMAP-Rule" id="MF_00051"/>
    </source>
</evidence>
<dbReference type="PANTHER" id="PTHR11680:SF35">
    <property type="entry name" value="SERINE HYDROXYMETHYLTRANSFERASE 1"/>
    <property type="match status" value="1"/>
</dbReference>
<feature type="modified residue" description="N6-(pyridoxal phosphate)lysine" evidence="9 10">
    <location>
        <position position="225"/>
    </location>
</feature>
<evidence type="ECO:0000256" key="2">
    <source>
        <dbReference type="ARBA" id="ARBA00006376"/>
    </source>
</evidence>
<dbReference type="PANTHER" id="PTHR11680">
    <property type="entry name" value="SERINE HYDROXYMETHYLTRANSFERASE"/>
    <property type="match status" value="1"/>
</dbReference>
<dbReference type="GO" id="GO:0005737">
    <property type="term" value="C:cytoplasm"/>
    <property type="evidence" value="ECO:0007669"/>
    <property type="project" value="UniProtKB-SubCell"/>
</dbReference>
<dbReference type="EMBL" id="CP001941">
    <property type="protein sequence ID" value="ADD07873.1"/>
    <property type="molecule type" value="Genomic_DNA"/>
</dbReference>
<dbReference type="InterPro" id="IPR019798">
    <property type="entry name" value="Ser_HO-MeTrfase_PLP_BS"/>
</dbReference>
<dbReference type="SUPFAM" id="SSF53383">
    <property type="entry name" value="PLP-dependent transferases"/>
    <property type="match status" value="1"/>
</dbReference>
<dbReference type="FunFam" id="3.40.640.10:FF:000101">
    <property type="entry name" value="Serine hydroxymethyltransferase"/>
    <property type="match status" value="1"/>
</dbReference>
<dbReference type="InterPro" id="IPR015421">
    <property type="entry name" value="PyrdxlP-dep_Trfase_major"/>
</dbReference>
<dbReference type="InterPro" id="IPR001085">
    <property type="entry name" value="Ser_HO-MeTrfase"/>
</dbReference>
<comment type="pathway">
    <text evidence="9">Amino-acid biosynthesis; glycine biosynthesis; glycine from L-serine: step 1/1.</text>
</comment>
<dbReference type="GO" id="GO:0030170">
    <property type="term" value="F:pyridoxal phosphate binding"/>
    <property type="evidence" value="ECO:0007669"/>
    <property type="project" value="UniProtKB-UniRule"/>
</dbReference>
<evidence type="ECO:0000256" key="6">
    <source>
        <dbReference type="ARBA" id="ARBA00022605"/>
    </source>
</evidence>
<evidence type="ECO:0000256" key="8">
    <source>
        <dbReference type="ARBA" id="ARBA00022898"/>
    </source>
</evidence>
<comment type="subcellular location">
    <subcellularLocation>
        <location evidence="9">Cytoplasm</location>
    </subcellularLocation>
</comment>
<protein>
    <recommendedName>
        <fullName evidence="9">Serine hydroxymethyltransferase</fullName>
        <shortName evidence="9">SHMT</shortName>
        <shortName evidence="9">Serine methylase</shortName>
        <ecNumber evidence="9">2.1.2.-</ecNumber>
    </recommendedName>
</protein>
<comment type="subunit">
    <text evidence="3 9">Homodimer.</text>
</comment>
<dbReference type="InterPro" id="IPR049943">
    <property type="entry name" value="Ser_HO-MeTrfase-like"/>
</dbReference>
<evidence type="ECO:0000256" key="1">
    <source>
        <dbReference type="ARBA" id="ARBA00001933"/>
    </source>
</evidence>
<comment type="caution">
    <text evidence="9">Lacks conserved residue(s) required for the propagation of feature annotation.</text>
</comment>
<dbReference type="GO" id="GO:0019264">
    <property type="term" value="P:glycine biosynthetic process from serine"/>
    <property type="evidence" value="ECO:0007669"/>
    <property type="project" value="UniProtKB-UniRule"/>
</dbReference>
<name>B5IFA1_ACIB4</name>
<dbReference type="NCBIfam" id="NF000586">
    <property type="entry name" value="PRK00011.1"/>
    <property type="match status" value="1"/>
</dbReference>
<comment type="similarity">
    <text evidence="2 9">Belongs to the SHMT family.</text>
</comment>
<dbReference type="STRING" id="439481.Aboo_0061"/>
<keyword evidence="13" id="KW-1185">Reference proteome</keyword>
<dbReference type="Proteomes" id="UP000001400">
    <property type="component" value="Chromosome"/>
</dbReference>
<dbReference type="EC" id="2.1.2.-" evidence="9"/>
<dbReference type="InterPro" id="IPR015424">
    <property type="entry name" value="PyrdxlP-dep_Trfase"/>
</dbReference>
<dbReference type="GO" id="GO:0004372">
    <property type="term" value="F:glycine hydroxymethyltransferase activity"/>
    <property type="evidence" value="ECO:0007669"/>
    <property type="project" value="UniProtKB-UniRule"/>
</dbReference>
<dbReference type="PROSITE" id="PS00096">
    <property type="entry name" value="SHMT"/>
    <property type="match status" value="1"/>
</dbReference>
<comment type="cofactor">
    <cofactor evidence="1 9 10">
        <name>pyridoxal 5'-phosphate</name>
        <dbReference type="ChEBI" id="CHEBI:597326"/>
    </cofactor>
</comment>
<evidence type="ECO:0000259" key="11">
    <source>
        <dbReference type="Pfam" id="PF00464"/>
    </source>
</evidence>
<dbReference type="HAMAP" id="MF_00051">
    <property type="entry name" value="SHMT"/>
    <property type="match status" value="1"/>
</dbReference>
<evidence type="ECO:0000256" key="4">
    <source>
        <dbReference type="ARBA" id="ARBA00022490"/>
    </source>
</evidence>
<sequence length="433" mass="48299">MSLEDALKIKELVKKHTEWFRDSLPMIASENLISPMAQEFLISDLHNRYAEGLPGKRYYQGNIYVDQIEELTTELAKKLFKVDYADVRPISGTNANQAVLFALTKPGDVITGPPLQGGAHISSAKFGAVGMRGVHKIEYPFDVEEMNIDVDMSAKLIKIVKPKVALFGMSVFLFPAPLKELQDAFQEAGTTVWYDGAHVLGLIAGGQFQDPLREGAHVMTGSTHKTLPGPQRGMILANPPGDEEKRDKFWKKIQRGVFPGVISNHHLHHMAALAITLAEHIEFGKQYAEQVVKNAQTLAQELYELGFKVLGEKNGFTKSHTVLVDVVAQGGGRKVAEDLEKANIICNYNLLPYDDPKKPRNPSGIRLGVQELTRLGMKENEMKYVAELIKRVAVDGDIEGVKKDVKELKEEFNTIHYCFNEGVEAYKFLELVK</sequence>